<dbReference type="OMA" id="NSFCHSS"/>
<name>A0A8S1Q6N0_PARPR</name>
<gene>
    <name evidence="2" type="ORF">PPRIM_AZ9-3.1.T1460100</name>
</gene>
<proteinExistence type="predicted"/>
<accession>A0A8S1Q6N0</accession>
<dbReference type="EMBL" id="CAJJDM010000150">
    <property type="protein sequence ID" value="CAD8111108.1"/>
    <property type="molecule type" value="Genomic_DNA"/>
</dbReference>
<keyword evidence="1" id="KW-0175">Coiled coil</keyword>
<organism evidence="2 3">
    <name type="scientific">Paramecium primaurelia</name>
    <dbReference type="NCBI Taxonomy" id="5886"/>
    <lineage>
        <taxon>Eukaryota</taxon>
        <taxon>Sar</taxon>
        <taxon>Alveolata</taxon>
        <taxon>Ciliophora</taxon>
        <taxon>Intramacronucleata</taxon>
        <taxon>Oligohymenophorea</taxon>
        <taxon>Peniculida</taxon>
        <taxon>Parameciidae</taxon>
        <taxon>Paramecium</taxon>
    </lineage>
</organism>
<evidence type="ECO:0000256" key="1">
    <source>
        <dbReference type="SAM" id="Coils"/>
    </source>
</evidence>
<sequence>MFIQPQIPRTRSAITPTNIRQVYIDSTPNRQQLNMAQRIDEKQPFGQVNDHKKHIINQNKENLTRIPGNSFCHSSSFKELQNQIQELIQQRDNMQQTLQQAIRKSNIMEQQLDQLQNKKIDQAMQFQVNMDQFQEQINILTKKLHDLINDNNQLQEQYQSQQFYIQELGYQENDQFNITHNFGQM</sequence>
<keyword evidence="3" id="KW-1185">Reference proteome</keyword>
<feature type="coiled-coil region" evidence="1">
    <location>
        <begin position="77"/>
        <end position="157"/>
    </location>
</feature>
<dbReference type="AlphaFoldDB" id="A0A8S1Q6N0"/>
<reference evidence="2" key="1">
    <citation type="submission" date="2021-01" db="EMBL/GenBank/DDBJ databases">
        <authorList>
            <consortium name="Genoscope - CEA"/>
            <person name="William W."/>
        </authorList>
    </citation>
    <scope>NUCLEOTIDE SEQUENCE</scope>
</reference>
<evidence type="ECO:0000313" key="2">
    <source>
        <dbReference type="EMBL" id="CAD8111108.1"/>
    </source>
</evidence>
<evidence type="ECO:0000313" key="3">
    <source>
        <dbReference type="Proteomes" id="UP000688137"/>
    </source>
</evidence>
<dbReference type="Proteomes" id="UP000688137">
    <property type="component" value="Unassembled WGS sequence"/>
</dbReference>
<comment type="caution">
    <text evidence="2">The sequence shown here is derived from an EMBL/GenBank/DDBJ whole genome shotgun (WGS) entry which is preliminary data.</text>
</comment>
<protein>
    <submittedName>
        <fullName evidence="2">Uncharacterized protein</fullName>
    </submittedName>
</protein>